<feature type="compositionally biased region" description="Low complexity" evidence="5">
    <location>
        <begin position="478"/>
        <end position="496"/>
    </location>
</feature>
<dbReference type="RefSeq" id="XP_066924870.1">
    <property type="nucleotide sequence ID" value="XM_067068769.1"/>
</dbReference>
<feature type="region of interest" description="Disordered" evidence="5">
    <location>
        <begin position="406"/>
        <end position="430"/>
    </location>
</feature>
<feature type="region of interest" description="Disordered" evidence="5">
    <location>
        <begin position="273"/>
        <end position="305"/>
    </location>
</feature>
<dbReference type="OrthoDB" id="10069248at2759"/>
<dbReference type="Gene3D" id="3.30.160.20">
    <property type="match status" value="1"/>
</dbReference>
<keyword evidence="2" id="KW-0863">Zinc-finger</keyword>
<dbReference type="InterPro" id="IPR045178">
    <property type="entry name" value="Fhl1/FHA1"/>
</dbReference>
<name>A0A7M5U6R9_9CNID</name>
<protein>
    <recommendedName>
        <fullName evidence="6">CHHC U11-48K-type domain-containing protein</fullName>
    </recommendedName>
</protein>
<evidence type="ECO:0000256" key="4">
    <source>
        <dbReference type="ARBA" id="ARBA00023242"/>
    </source>
</evidence>
<keyword evidence="3" id="KW-0862">Zinc</keyword>
<feature type="compositionally biased region" description="Basic and acidic residues" evidence="5">
    <location>
        <begin position="294"/>
        <end position="305"/>
    </location>
</feature>
<dbReference type="Proteomes" id="UP000594262">
    <property type="component" value="Unplaced"/>
</dbReference>
<accession>A0A7M5U6R9</accession>
<sequence length="675" mass="76075">MSAERMLPAMDVHQINESHEKQYRLSRTRYPTQDSNDQFELFVCVYNPDHKVNSKTWSKHIRNCSKLHSFPTKICQYNALHHVPYPEYEWHMMTCLDKHNLAQDFAAARPMATTVNHNPDWVKPDCDEDWDEEAEESPQASFSIDARKAMPIHLYTKEDQAPTEDDDDGGYYGDDGFYYDAEGGHVAADGIYYDKDGGYWDEDGYYYDKYGGYTAEDGSYVPGEGYTEGPNGEQAPVVAAPVPASPQRQSVLNQELLLERPANWEQMSSTAKKNYKKKYNKQRQRMQEEGVTEEDFKPSKDPHDWTEERREAKLAAIKAKFPLAPDKQNSAKFDYSSLLNIVCQKCRIHLPEFRECPGLSGGFGYQCRVGQVWYQGMDFCTTKKDAKHECSKWALLGMEVPGIDNEQQVSQSGRSKPVHPRLAADLQKQREADEVGRLMASNMYDMQKKNVTPLRQPNIQQSPKVVSPAPAPAPPQQQPQQHQQPPQQNQQQPSQQTRGWGQKPSNSTPQPGFGQAQAATPATNQTQNRQPQGWGQQPQSTPAGWGQQQQQQPTQQKPQQQQQATGGWSQQQRQQPTQQKPQQQQQAAGGWGQQQRQQPTQQKPQQQQQAAGGWGQQSGSLVNGMQKMTMQDDFPALGGGAPKNEWSTVSKKSNGVGNAGKGKGRGRGRGTTMKL</sequence>
<feature type="compositionally biased region" description="Low complexity" evidence="5">
    <location>
        <begin position="539"/>
        <end position="611"/>
    </location>
</feature>
<keyword evidence="1" id="KW-0479">Metal-binding</keyword>
<dbReference type="GeneID" id="136812278"/>
<reference evidence="7" key="1">
    <citation type="submission" date="2021-01" db="UniProtKB">
        <authorList>
            <consortium name="EnsemblMetazoa"/>
        </authorList>
    </citation>
    <scope>IDENTIFICATION</scope>
</reference>
<dbReference type="EnsemblMetazoa" id="CLYHEMT006937.1">
    <property type="protein sequence ID" value="CLYHEMP006937.1"/>
    <property type="gene ID" value="CLYHEMG006937"/>
</dbReference>
<dbReference type="GO" id="GO:0008270">
    <property type="term" value="F:zinc ion binding"/>
    <property type="evidence" value="ECO:0007669"/>
    <property type="project" value="UniProtKB-KW"/>
</dbReference>
<feature type="domain" description="CHHC U11-48K-type" evidence="6">
    <location>
        <begin position="41"/>
        <end position="68"/>
    </location>
</feature>
<organism evidence="7 8">
    <name type="scientific">Clytia hemisphaerica</name>
    <dbReference type="NCBI Taxonomy" id="252671"/>
    <lineage>
        <taxon>Eukaryota</taxon>
        <taxon>Metazoa</taxon>
        <taxon>Cnidaria</taxon>
        <taxon>Hydrozoa</taxon>
        <taxon>Hydroidolina</taxon>
        <taxon>Leptothecata</taxon>
        <taxon>Obeliida</taxon>
        <taxon>Clytiidae</taxon>
        <taxon>Clytia</taxon>
    </lineage>
</organism>
<dbReference type="PANTHER" id="PTHR21712">
    <property type="entry name" value="PRE-RRNA-PROCESSING PROTEIN FHL1"/>
    <property type="match status" value="1"/>
</dbReference>
<dbReference type="GO" id="GO:0005634">
    <property type="term" value="C:nucleus"/>
    <property type="evidence" value="ECO:0007669"/>
    <property type="project" value="TreeGrafter"/>
</dbReference>
<evidence type="ECO:0000259" key="6">
    <source>
        <dbReference type="PROSITE" id="PS51800"/>
    </source>
</evidence>
<dbReference type="CDD" id="cd00048">
    <property type="entry name" value="DSRM_SF"/>
    <property type="match status" value="1"/>
</dbReference>
<dbReference type="GO" id="GO:0043565">
    <property type="term" value="F:sequence-specific DNA binding"/>
    <property type="evidence" value="ECO:0007669"/>
    <property type="project" value="TreeGrafter"/>
</dbReference>
<evidence type="ECO:0000256" key="3">
    <source>
        <dbReference type="ARBA" id="ARBA00022833"/>
    </source>
</evidence>
<evidence type="ECO:0000256" key="1">
    <source>
        <dbReference type="ARBA" id="ARBA00022723"/>
    </source>
</evidence>
<dbReference type="InterPro" id="IPR022776">
    <property type="entry name" value="TRM13/UPF0224_CHHC_Znf_dom"/>
</dbReference>
<dbReference type="GO" id="GO:0060962">
    <property type="term" value="P:regulation of ribosomal protein gene transcription by RNA polymerase II"/>
    <property type="evidence" value="ECO:0007669"/>
    <property type="project" value="InterPro"/>
</dbReference>
<feature type="compositionally biased region" description="Polar residues" evidence="5">
    <location>
        <begin position="497"/>
        <end position="510"/>
    </location>
</feature>
<feature type="compositionally biased region" description="Low complexity" evidence="5">
    <location>
        <begin position="515"/>
        <end position="532"/>
    </location>
</feature>
<feature type="region of interest" description="Disordered" evidence="5">
    <location>
        <begin position="461"/>
        <end position="675"/>
    </location>
</feature>
<proteinExistence type="predicted"/>
<dbReference type="SUPFAM" id="SSF54768">
    <property type="entry name" value="dsRNA-binding domain-like"/>
    <property type="match status" value="1"/>
</dbReference>
<evidence type="ECO:0000313" key="7">
    <source>
        <dbReference type="EnsemblMetazoa" id="CLYHEMP006937.1"/>
    </source>
</evidence>
<keyword evidence="4" id="KW-0539">Nucleus</keyword>
<feature type="compositionally biased region" description="Basic residues" evidence="5">
    <location>
        <begin position="273"/>
        <end position="284"/>
    </location>
</feature>
<keyword evidence="8" id="KW-1185">Reference proteome</keyword>
<evidence type="ECO:0000313" key="8">
    <source>
        <dbReference type="Proteomes" id="UP000594262"/>
    </source>
</evidence>
<dbReference type="PANTHER" id="PTHR21712:SF29">
    <property type="entry name" value="PRE-RRNA-PROCESSING PROTEIN FHL1"/>
    <property type="match status" value="1"/>
</dbReference>
<feature type="domain" description="CHHC U11-48K-type" evidence="6">
    <location>
        <begin position="72"/>
        <end position="99"/>
    </location>
</feature>
<dbReference type="PROSITE" id="PS51800">
    <property type="entry name" value="ZF_CHHC_U11_48K"/>
    <property type="match status" value="2"/>
</dbReference>
<dbReference type="AlphaFoldDB" id="A0A7M5U6R9"/>
<evidence type="ECO:0000256" key="5">
    <source>
        <dbReference type="SAM" id="MobiDB-lite"/>
    </source>
</evidence>
<feature type="compositionally biased region" description="Polar residues" evidence="5">
    <location>
        <begin position="620"/>
        <end position="629"/>
    </location>
</feature>
<evidence type="ECO:0000256" key="2">
    <source>
        <dbReference type="ARBA" id="ARBA00022771"/>
    </source>
</evidence>